<feature type="region of interest" description="Disordered" evidence="2">
    <location>
        <begin position="397"/>
        <end position="420"/>
    </location>
</feature>
<proteinExistence type="predicted"/>
<accession>A0ABP0NM40</accession>
<evidence type="ECO:0000256" key="2">
    <source>
        <dbReference type="SAM" id="MobiDB-lite"/>
    </source>
</evidence>
<dbReference type="Proteomes" id="UP001642484">
    <property type="component" value="Unassembled WGS sequence"/>
</dbReference>
<protein>
    <submittedName>
        <fullName evidence="3">Uncharacterized protein</fullName>
    </submittedName>
</protein>
<gene>
    <name evidence="3" type="ORF">CCMP2556_LOCUS31876</name>
    <name evidence="4" type="ORF">CCMP2556_LOCUS31949</name>
</gene>
<dbReference type="InterPro" id="IPR011010">
    <property type="entry name" value="DNA_brk_join_enz"/>
</dbReference>
<keyword evidence="5" id="KW-1185">Reference proteome</keyword>
<evidence type="ECO:0000313" key="4">
    <source>
        <dbReference type="EMBL" id="CAK9064991.1"/>
    </source>
</evidence>
<evidence type="ECO:0000313" key="3">
    <source>
        <dbReference type="EMBL" id="CAK9064845.1"/>
    </source>
</evidence>
<dbReference type="SUPFAM" id="SSF56349">
    <property type="entry name" value="DNA breaking-rejoining enzymes"/>
    <property type="match status" value="1"/>
</dbReference>
<keyword evidence="1" id="KW-0233">DNA recombination</keyword>
<sequence length="420" mass="46900">MSTSAGRGGFRRHVKRTASVQTETAGWSDPFHLDPSMIYTVMGALKVGGYRSAQLYLDAAKNCHIAQGLPWSDQLRQAYRAAVTGHWQFEAGRRAPTRASQPVAATVLASWWLLREIEASRARRKHITVNVADCRVTWRLPSSKTDQAALGAERSHTCSCALHSPNLCPFHVMIGHLANLPEAPDQPIFPAEDDSIPASKEGWADTFEQLAMHLGLPVTHSNGARMFTGHSARVTGARFMAEHNIELWRIQLFGRWGSDVFIQYIQDAPLKQLDKLALESTATMSVQRAQEQLQLLQQRIASCKSQFMHPEPDMLHDCAAGIPQIPEHDNRPGVIIQNTARDGKFHATLIYKLDLPPKQWRTRCGWPFGKNQADFKAHESVDRMPLRDRCSKCFPKTHATRVDTPSSTDDQRAESAGGED</sequence>
<evidence type="ECO:0000313" key="5">
    <source>
        <dbReference type="Proteomes" id="UP001642484"/>
    </source>
</evidence>
<reference evidence="3 5" key="1">
    <citation type="submission" date="2024-02" db="EMBL/GenBank/DDBJ databases">
        <authorList>
            <person name="Chen Y."/>
            <person name="Shah S."/>
            <person name="Dougan E. K."/>
            <person name="Thang M."/>
            <person name="Chan C."/>
        </authorList>
    </citation>
    <scope>NUCLEOTIDE SEQUENCE [LARGE SCALE GENOMIC DNA]</scope>
</reference>
<evidence type="ECO:0000256" key="1">
    <source>
        <dbReference type="ARBA" id="ARBA00023172"/>
    </source>
</evidence>
<comment type="caution">
    <text evidence="3">The sequence shown here is derived from an EMBL/GenBank/DDBJ whole genome shotgun (WGS) entry which is preliminary data.</text>
</comment>
<name>A0ABP0NM40_9DINO</name>
<dbReference type="EMBL" id="CAXAMN010021962">
    <property type="protein sequence ID" value="CAK9064991.1"/>
    <property type="molecule type" value="Genomic_DNA"/>
</dbReference>
<organism evidence="3 5">
    <name type="scientific">Durusdinium trenchii</name>
    <dbReference type="NCBI Taxonomy" id="1381693"/>
    <lineage>
        <taxon>Eukaryota</taxon>
        <taxon>Sar</taxon>
        <taxon>Alveolata</taxon>
        <taxon>Dinophyceae</taxon>
        <taxon>Suessiales</taxon>
        <taxon>Symbiodiniaceae</taxon>
        <taxon>Durusdinium</taxon>
    </lineage>
</organism>
<dbReference type="Gene3D" id="1.10.443.10">
    <property type="entry name" value="Intergrase catalytic core"/>
    <property type="match status" value="1"/>
</dbReference>
<dbReference type="InterPro" id="IPR013762">
    <property type="entry name" value="Integrase-like_cat_sf"/>
</dbReference>
<dbReference type="EMBL" id="CAXAMN010021951">
    <property type="protein sequence ID" value="CAK9064845.1"/>
    <property type="molecule type" value="Genomic_DNA"/>
</dbReference>